<dbReference type="OrthoDB" id="9992527at2759"/>
<evidence type="ECO:0000256" key="3">
    <source>
        <dbReference type="ARBA" id="ARBA00023002"/>
    </source>
</evidence>
<dbReference type="AlphaFoldDB" id="A0A7C8I7L1"/>
<dbReference type="Pfam" id="PF08240">
    <property type="entry name" value="ADH_N"/>
    <property type="match status" value="1"/>
</dbReference>
<comment type="subunit">
    <text evidence="2">Monomer.</text>
</comment>
<dbReference type="InterPro" id="IPR013154">
    <property type="entry name" value="ADH-like_N"/>
</dbReference>
<evidence type="ECO:0000313" key="6">
    <source>
        <dbReference type="Proteomes" id="UP000481861"/>
    </source>
</evidence>
<dbReference type="InterPro" id="IPR020843">
    <property type="entry name" value="ER"/>
</dbReference>
<dbReference type="CDD" id="cd08249">
    <property type="entry name" value="enoyl_reductase_like"/>
    <property type="match status" value="1"/>
</dbReference>
<keyword evidence="6" id="KW-1185">Reference proteome</keyword>
<reference evidence="5 6" key="1">
    <citation type="submission" date="2020-01" db="EMBL/GenBank/DDBJ databases">
        <authorList>
            <consortium name="DOE Joint Genome Institute"/>
            <person name="Haridas S."/>
            <person name="Albert R."/>
            <person name="Binder M."/>
            <person name="Bloem J."/>
            <person name="Labutti K."/>
            <person name="Salamov A."/>
            <person name="Andreopoulos B."/>
            <person name="Baker S.E."/>
            <person name="Barry K."/>
            <person name="Bills G."/>
            <person name="Bluhm B.H."/>
            <person name="Cannon C."/>
            <person name="Castanera R."/>
            <person name="Culley D.E."/>
            <person name="Daum C."/>
            <person name="Ezra D."/>
            <person name="Gonzalez J.B."/>
            <person name="Henrissat B."/>
            <person name="Kuo A."/>
            <person name="Liang C."/>
            <person name="Lipzen A."/>
            <person name="Lutzoni F."/>
            <person name="Magnuson J."/>
            <person name="Mondo S."/>
            <person name="Nolan M."/>
            <person name="Ohm R."/>
            <person name="Pangilinan J."/>
            <person name="Park H.-J.H."/>
            <person name="Ramirez L."/>
            <person name="Alfaro M."/>
            <person name="Sun H."/>
            <person name="Tritt A."/>
            <person name="Yoshinaga Y."/>
            <person name="Zwiers L.-H.L."/>
            <person name="Turgeon B.G."/>
            <person name="Goodwin S.B."/>
            <person name="Spatafora J.W."/>
            <person name="Crous P.W."/>
            <person name="Grigoriev I.V."/>
        </authorList>
    </citation>
    <scope>NUCLEOTIDE SEQUENCE [LARGE SCALE GENOMIC DNA]</scope>
    <source>
        <strain evidence="5 6">CBS 611.86</strain>
    </source>
</reference>
<dbReference type="InterPro" id="IPR036291">
    <property type="entry name" value="NAD(P)-bd_dom_sf"/>
</dbReference>
<feature type="domain" description="Enoyl reductase (ER)" evidence="4">
    <location>
        <begin position="14"/>
        <end position="348"/>
    </location>
</feature>
<dbReference type="Pfam" id="PF00107">
    <property type="entry name" value="ADH_zinc_N"/>
    <property type="match status" value="1"/>
</dbReference>
<organism evidence="5 6">
    <name type="scientific">Massariosphaeria phaeospora</name>
    <dbReference type="NCBI Taxonomy" id="100035"/>
    <lineage>
        <taxon>Eukaryota</taxon>
        <taxon>Fungi</taxon>
        <taxon>Dikarya</taxon>
        <taxon>Ascomycota</taxon>
        <taxon>Pezizomycotina</taxon>
        <taxon>Dothideomycetes</taxon>
        <taxon>Pleosporomycetidae</taxon>
        <taxon>Pleosporales</taxon>
        <taxon>Pleosporales incertae sedis</taxon>
        <taxon>Massariosphaeria</taxon>
    </lineage>
</organism>
<dbReference type="InterPro" id="IPR011032">
    <property type="entry name" value="GroES-like_sf"/>
</dbReference>
<dbReference type="GO" id="GO:0016651">
    <property type="term" value="F:oxidoreductase activity, acting on NAD(P)H"/>
    <property type="evidence" value="ECO:0007669"/>
    <property type="project" value="InterPro"/>
</dbReference>
<dbReference type="EMBL" id="JAADJZ010000014">
    <property type="protein sequence ID" value="KAF2870232.1"/>
    <property type="molecule type" value="Genomic_DNA"/>
</dbReference>
<protein>
    <submittedName>
        <fullName evidence="5">Chaperonin 10-like protein</fullName>
    </submittedName>
</protein>
<name>A0A7C8I7L1_9PLEO</name>
<evidence type="ECO:0000313" key="5">
    <source>
        <dbReference type="EMBL" id="KAF2870232.1"/>
    </source>
</evidence>
<dbReference type="InterPro" id="IPR047122">
    <property type="entry name" value="Trans-enoyl_RdTase-like"/>
</dbReference>
<dbReference type="Gene3D" id="3.40.50.720">
    <property type="entry name" value="NAD(P)-binding Rossmann-like Domain"/>
    <property type="match status" value="1"/>
</dbReference>
<gene>
    <name evidence="5" type="ORF">BDV95DRAFT_595767</name>
</gene>
<dbReference type="PANTHER" id="PTHR45348">
    <property type="entry name" value="HYPOTHETICAL OXIDOREDUCTASE (EUROFUNG)"/>
    <property type="match status" value="1"/>
</dbReference>
<evidence type="ECO:0000256" key="2">
    <source>
        <dbReference type="ARBA" id="ARBA00011245"/>
    </source>
</evidence>
<comment type="similarity">
    <text evidence="1">Belongs to the zinc-containing alcohol dehydrogenase family.</text>
</comment>
<keyword evidence="3" id="KW-0560">Oxidoreductase</keyword>
<dbReference type="Gene3D" id="3.90.180.10">
    <property type="entry name" value="Medium-chain alcohol dehydrogenases, catalytic domain"/>
    <property type="match status" value="1"/>
</dbReference>
<dbReference type="SUPFAM" id="SSF51735">
    <property type="entry name" value="NAD(P)-binding Rossmann-fold domains"/>
    <property type="match status" value="1"/>
</dbReference>
<sequence length="356" mass="38210">MPPPTTQRALHVHSLHTPLTLTTTHPVPNPGPHQLLLRLTVCALNPHDQKSRDTGLFIANSLPAILGNDIAGIVTALGAEAAKFKVGDNVFSYGKLGDGDTQKGLQEYALVDEDFAAEVPHGFTEHDGAALPVNVVAGCNGLFHEVCGLGIPAPWIEGGRRDAFDYAGTQILIIGGGSNCGRLAVQLARLAGIGTIVVVGGNEAELKGFGATHVLDRHGGEDVVVERVRDIVGDELVYCYDAVNVPGAHMLGVKALSKFKKGKLARLVFDPSELTDGTAIVKGAGFEFRNVFGSPQMAPELMRPFWERIGGYLIEGKIVPTRYRVERGLDAEKVNELLDRYRDGKAVVQTHFRISD</sequence>
<proteinExistence type="inferred from homology"/>
<evidence type="ECO:0000256" key="1">
    <source>
        <dbReference type="ARBA" id="ARBA00008072"/>
    </source>
</evidence>
<dbReference type="SUPFAM" id="SSF50129">
    <property type="entry name" value="GroES-like"/>
    <property type="match status" value="1"/>
</dbReference>
<accession>A0A7C8I7L1</accession>
<dbReference type="PANTHER" id="PTHR45348:SF2">
    <property type="entry name" value="ZINC-TYPE ALCOHOL DEHYDROGENASE-LIKE PROTEIN C2E1P3.01"/>
    <property type="match status" value="1"/>
</dbReference>
<evidence type="ECO:0000259" key="4">
    <source>
        <dbReference type="SMART" id="SM00829"/>
    </source>
</evidence>
<dbReference type="Proteomes" id="UP000481861">
    <property type="component" value="Unassembled WGS sequence"/>
</dbReference>
<dbReference type="InterPro" id="IPR013149">
    <property type="entry name" value="ADH-like_C"/>
</dbReference>
<dbReference type="SMART" id="SM00829">
    <property type="entry name" value="PKS_ER"/>
    <property type="match status" value="1"/>
</dbReference>
<comment type="caution">
    <text evidence="5">The sequence shown here is derived from an EMBL/GenBank/DDBJ whole genome shotgun (WGS) entry which is preliminary data.</text>
</comment>